<evidence type="ECO:0000256" key="1">
    <source>
        <dbReference type="ARBA" id="ARBA00022679"/>
    </source>
</evidence>
<dbReference type="GO" id="GO:0008757">
    <property type="term" value="F:S-adenosylmethionine-dependent methyltransferase activity"/>
    <property type="evidence" value="ECO:0007669"/>
    <property type="project" value="InterPro"/>
</dbReference>
<dbReference type="InterPro" id="IPR050447">
    <property type="entry name" value="Erg6_SMT_methyltransf"/>
</dbReference>
<dbReference type="Gene3D" id="3.40.50.150">
    <property type="entry name" value="Vaccinia Virus protein VP39"/>
    <property type="match status" value="1"/>
</dbReference>
<reference evidence="3 4" key="1">
    <citation type="submission" date="2011-08" db="EMBL/GenBank/DDBJ databases">
        <title>The complete genome of Methanofollis liminatans DSM 4140.</title>
        <authorList>
            <consortium name="US DOE Joint Genome Institute (JGI-PGF)"/>
            <person name="Lucas S."/>
            <person name="Han J."/>
            <person name="Lapidus A."/>
            <person name="Bruce D."/>
            <person name="Goodwin L."/>
            <person name="Pitluck S."/>
            <person name="Peters L."/>
            <person name="Kyrpides N."/>
            <person name="Mavromatis K."/>
            <person name="Ivanova N."/>
            <person name="Mikhailova N."/>
            <person name="Lu M."/>
            <person name="Detter J.C."/>
            <person name="Tapia R."/>
            <person name="Han C."/>
            <person name="Land M."/>
            <person name="Hauser L."/>
            <person name="Markowitz V."/>
            <person name="Cheng J.-F."/>
            <person name="Hugenholtz P."/>
            <person name="Woyke T."/>
            <person name="Wu D."/>
            <person name="Spring S."/>
            <person name="Schuler E."/>
            <person name="Brambilla E."/>
            <person name="Klenk H.-P."/>
            <person name="Eisen J.A."/>
        </authorList>
    </citation>
    <scope>NUCLEOTIDE SEQUENCE [LARGE SCALE GENOMIC DNA]</scope>
    <source>
        <strain evidence="3 4">DSM 4140</strain>
    </source>
</reference>
<organism evidence="3 4">
    <name type="scientific">Methanofollis liminatans DSM 4140</name>
    <dbReference type="NCBI Taxonomy" id="28892"/>
    <lineage>
        <taxon>Archaea</taxon>
        <taxon>Methanobacteriati</taxon>
        <taxon>Methanobacteriota</taxon>
        <taxon>Stenosarchaea group</taxon>
        <taxon>Methanomicrobia</taxon>
        <taxon>Methanomicrobiales</taxon>
        <taxon>Methanomicrobiaceae</taxon>
        <taxon>Methanofollis</taxon>
    </lineage>
</organism>
<dbReference type="AlphaFoldDB" id="J1KZQ2"/>
<dbReference type="Pfam" id="PF08241">
    <property type="entry name" value="Methyltransf_11"/>
    <property type="match status" value="1"/>
</dbReference>
<protein>
    <submittedName>
        <fullName evidence="3">Methyltransferase type 11</fullName>
    </submittedName>
</protein>
<sequence length="207" mass="22426">MGRDAAGFDLIATRIFAPIYPVIAERLLSWSKKREGICVDLGTGPGLLAIAVAGASSMTVAALDIDPQMLTFAAGHIRDAGLSGRVAPALADVHHLPFSDNTVDLFVSRGSIFYWDDRARVFSEVHRALAPGGAAYLGGSFGTAALRQEIFERMRTKNPHWDRDVARRSARIPPETMLCDLEAAGIPHAGIKKEETGFWVEITKPDL</sequence>
<dbReference type="EMBL" id="CM001555">
    <property type="protein sequence ID" value="EJG06227.1"/>
    <property type="molecule type" value="Genomic_DNA"/>
</dbReference>
<dbReference type="SUPFAM" id="SSF53335">
    <property type="entry name" value="S-adenosyl-L-methionine-dependent methyltransferases"/>
    <property type="match status" value="1"/>
</dbReference>
<proteinExistence type="predicted"/>
<dbReference type="PANTHER" id="PTHR44068:SF11">
    <property type="entry name" value="GERANYL DIPHOSPHATE 2-C-METHYLTRANSFERASE"/>
    <property type="match status" value="1"/>
</dbReference>
<dbReference type="CDD" id="cd02440">
    <property type="entry name" value="AdoMet_MTases"/>
    <property type="match status" value="1"/>
</dbReference>
<accession>J1KZQ2</accession>
<keyword evidence="4" id="KW-1185">Reference proteome</keyword>
<dbReference type="Proteomes" id="UP000005095">
    <property type="component" value="Chromosome"/>
</dbReference>
<dbReference type="RefSeq" id="WP_004037282.1">
    <property type="nucleotide sequence ID" value="NZ_CM001555.1"/>
</dbReference>
<feature type="domain" description="Methyltransferase type 11" evidence="2">
    <location>
        <begin position="39"/>
        <end position="136"/>
    </location>
</feature>
<evidence type="ECO:0000313" key="3">
    <source>
        <dbReference type="EMBL" id="EJG06227.1"/>
    </source>
</evidence>
<dbReference type="PANTHER" id="PTHR44068">
    <property type="entry name" value="ZGC:194242"/>
    <property type="match status" value="1"/>
</dbReference>
<name>J1KZQ2_9EURY</name>
<gene>
    <name evidence="3" type="ORF">Metli_0255</name>
</gene>
<dbReference type="InterPro" id="IPR029063">
    <property type="entry name" value="SAM-dependent_MTases_sf"/>
</dbReference>
<dbReference type="GO" id="GO:0032259">
    <property type="term" value="P:methylation"/>
    <property type="evidence" value="ECO:0007669"/>
    <property type="project" value="UniProtKB-KW"/>
</dbReference>
<dbReference type="HOGENOM" id="CLU_088165_0_0_2"/>
<dbReference type="STRING" id="28892.Metli_0255"/>
<dbReference type="OrthoDB" id="1018at2157"/>
<keyword evidence="1 3" id="KW-0808">Transferase</keyword>
<evidence type="ECO:0000313" key="4">
    <source>
        <dbReference type="Proteomes" id="UP000005095"/>
    </source>
</evidence>
<dbReference type="InterPro" id="IPR013216">
    <property type="entry name" value="Methyltransf_11"/>
</dbReference>
<evidence type="ECO:0000259" key="2">
    <source>
        <dbReference type="Pfam" id="PF08241"/>
    </source>
</evidence>
<keyword evidence="3" id="KW-0489">Methyltransferase</keyword>